<sequence length="243" mass="26067">DGQGDFTRCEIFGDDAPNNDPGRKCDLQSDGNLDALFLEGDGGAIYSGLSGEYSSIDVPFAVGLMPLLFQNGIWLEDAFTGAAVTIPALNSPLLDITNMDFTFFAGIDKVTNPGILDNDGLTADHNVNIYGAAAFIDASEGYWEAGIAHLDGESGLDDQSFTNVTLAFSKRYQAWLSNSSRVVYSFGQERDNNAQQTADGVIFLIENSLITRKPSTWVPYFNFFAGFDRPQSAARAGGAGGIL</sequence>
<protein>
    <submittedName>
        <fullName evidence="1">Uncharacterized protein</fullName>
    </submittedName>
</protein>
<gene>
    <name evidence="1" type="ORF">METZ01_LOCUS479319</name>
</gene>
<dbReference type="AlphaFoldDB" id="A0A383C4E4"/>
<organism evidence="1">
    <name type="scientific">marine metagenome</name>
    <dbReference type="NCBI Taxonomy" id="408172"/>
    <lineage>
        <taxon>unclassified sequences</taxon>
        <taxon>metagenomes</taxon>
        <taxon>ecological metagenomes</taxon>
    </lineage>
</organism>
<feature type="non-terminal residue" evidence="1">
    <location>
        <position position="1"/>
    </location>
</feature>
<dbReference type="EMBL" id="UINC01205336">
    <property type="protein sequence ID" value="SVE26465.1"/>
    <property type="molecule type" value="Genomic_DNA"/>
</dbReference>
<feature type="non-terminal residue" evidence="1">
    <location>
        <position position="243"/>
    </location>
</feature>
<proteinExistence type="predicted"/>
<name>A0A383C4E4_9ZZZZ</name>
<evidence type="ECO:0000313" key="1">
    <source>
        <dbReference type="EMBL" id="SVE26465.1"/>
    </source>
</evidence>
<accession>A0A383C4E4</accession>
<reference evidence="1" key="1">
    <citation type="submission" date="2018-05" db="EMBL/GenBank/DDBJ databases">
        <authorList>
            <person name="Lanie J.A."/>
            <person name="Ng W.-L."/>
            <person name="Kazmierczak K.M."/>
            <person name="Andrzejewski T.M."/>
            <person name="Davidsen T.M."/>
            <person name="Wayne K.J."/>
            <person name="Tettelin H."/>
            <person name="Glass J.I."/>
            <person name="Rusch D."/>
            <person name="Podicherti R."/>
            <person name="Tsui H.-C.T."/>
            <person name="Winkler M.E."/>
        </authorList>
    </citation>
    <scope>NUCLEOTIDE SEQUENCE</scope>
</reference>